<evidence type="ECO:0000259" key="2">
    <source>
        <dbReference type="PROSITE" id="PS50127"/>
    </source>
</evidence>
<keyword evidence="1" id="KW-0833">Ubl conjugation pathway</keyword>
<dbReference type="CDD" id="cd23807">
    <property type="entry name" value="UEV_UBE2V"/>
    <property type="match status" value="1"/>
</dbReference>
<gene>
    <name evidence="3" type="ORF">Cvel_18349</name>
</gene>
<dbReference type="InterPro" id="IPR000608">
    <property type="entry name" value="UBC"/>
</dbReference>
<evidence type="ECO:0000313" key="3">
    <source>
        <dbReference type="EMBL" id="CEM17035.1"/>
    </source>
</evidence>
<dbReference type="VEuPathDB" id="CryptoDB:Cvel_18349"/>
<name>A0A0G4FR85_9ALVE</name>
<dbReference type="Pfam" id="PF00179">
    <property type="entry name" value="UQ_con"/>
    <property type="match status" value="1"/>
</dbReference>
<dbReference type="InterPro" id="IPR016135">
    <property type="entry name" value="UBQ-conjugating_enzyme/RWD"/>
</dbReference>
<evidence type="ECO:0000256" key="1">
    <source>
        <dbReference type="ARBA" id="ARBA00022786"/>
    </source>
</evidence>
<accession>A0A0G4FR85</accession>
<dbReference type="EMBL" id="CDMZ01000569">
    <property type="protein sequence ID" value="CEM17035.1"/>
    <property type="molecule type" value="Genomic_DNA"/>
</dbReference>
<proteinExistence type="predicted"/>
<dbReference type="PANTHER" id="PTHR24068">
    <property type="entry name" value="UBIQUITIN-CONJUGATING ENZYME E2"/>
    <property type="match status" value="1"/>
</dbReference>
<dbReference type="AlphaFoldDB" id="A0A0G4FR85"/>
<dbReference type="SUPFAM" id="SSF54495">
    <property type="entry name" value="UBC-like"/>
    <property type="match status" value="1"/>
</dbReference>
<dbReference type="Gene3D" id="3.10.110.10">
    <property type="entry name" value="Ubiquitin Conjugating Enzyme"/>
    <property type="match status" value="1"/>
</dbReference>
<sequence length="137" mass="15192">MAVIVPRSFRLLAELEKGQKGECAEGCTWGLEQGDDITLTNWACTIFGPLGTAFENRIYSLTVTTGEDYPDKPPKVKFNTVCNMSCVDKKGLVAGLSCLKSWNRNVTIESVLEQLRREMCSSANRKLPQPPEGTMYP</sequence>
<feature type="domain" description="UBC core" evidence="2">
    <location>
        <begin position="6"/>
        <end position="137"/>
    </location>
</feature>
<dbReference type="FunFam" id="3.10.110.10:FF:000026">
    <property type="entry name" value="Ubiquitin-conjugating enzyme E2 variant"/>
    <property type="match status" value="1"/>
</dbReference>
<dbReference type="SMART" id="SM00212">
    <property type="entry name" value="UBCc"/>
    <property type="match status" value="1"/>
</dbReference>
<dbReference type="PROSITE" id="PS50127">
    <property type="entry name" value="UBC_2"/>
    <property type="match status" value="1"/>
</dbReference>
<reference evidence="3" key="1">
    <citation type="submission" date="2014-11" db="EMBL/GenBank/DDBJ databases">
        <authorList>
            <person name="Otto D Thomas"/>
            <person name="Naeem Raeece"/>
        </authorList>
    </citation>
    <scope>NUCLEOTIDE SEQUENCE</scope>
</reference>
<dbReference type="PhylomeDB" id="A0A0G4FR85"/>
<protein>
    <recommendedName>
        <fullName evidence="2">UBC core domain-containing protein</fullName>
    </recommendedName>
</protein>
<organism evidence="3">
    <name type="scientific">Chromera velia CCMP2878</name>
    <dbReference type="NCBI Taxonomy" id="1169474"/>
    <lineage>
        <taxon>Eukaryota</taxon>
        <taxon>Sar</taxon>
        <taxon>Alveolata</taxon>
        <taxon>Colpodellida</taxon>
        <taxon>Chromeraceae</taxon>
        <taxon>Chromera</taxon>
    </lineage>
</organism>